<evidence type="ECO:0000313" key="2">
    <source>
        <dbReference type="Proteomes" id="UP000258997"/>
    </source>
</evidence>
<proteinExistence type="predicted"/>
<dbReference type="Proteomes" id="UP000258997">
    <property type="component" value="Segment"/>
</dbReference>
<sequence length="215" mass="24526">MPLYLTRYPIVWPGSSAKGSVMTTLFARDYIEAGIYCRERGMGEELVNPVVVTDARTLNHMRPEMPSDLLRRRRYADAHHAATFLSFVGLKSGYLNVDELLGDVSPVHTLAHWVMFKGHAEEFGGTWAAPDDAELERTADWLERLERRVPGYHPNTFDDSEPKAPPLEDPMRIARMKAMDVEALAGFASDYPTERRIIQRQRKKREAKIARLENA</sequence>
<gene>
    <name evidence="1" type="ORF">CcrBL10_gp292</name>
</gene>
<reference evidence="1 2" key="1">
    <citation type="submission" date="2018-07" db="EMBL/GenBank/DDBJ databases">
        <title>Giant CbK-like Caulobacter bacteriophages have genetically divergent genomes.</title>
        <authorList>
            <person name="Wilson K.M."/>
            <person name="Ely B."/>
        </authorList>
    </citation>
    <scope>NUCLEOTIDE SEQUENCE [LARGE SCALE GENOMIC DNA]</scope>
</reference>
<protein>
    <submittedName>
        <fullName evidence="1">Uncharacterized protein</fullName>
    </submittedName>
</protein>
<evidence type="ECO:0000313" key="1">
    <source>
        <dbReference type="EMBL" id="AXQ68496.1"/>
    </source>
</evidence>
<keyword evidence="2" id="KW-1185">Reference proteome</keyword>
<name>A0A385E9U1_9CAUD</name>
<organism evidence="1 2">
    <name type="scientific">Caulobacter phage CcrBL10</name>
    <dbReference type="NCBI Taxonomy" id="2283269"/>
    <lineage>
        <taxon>Viruses</taxon>
        <taxon>Duplodnaviria</taxon>
        <taxon>Heunggongvirae</taxon>
        <taxon>Uroviricota</taxon>
        <taxon>Caudoviricetes</taxon>
        <taxon>Jeanschmidtviridae</taxon>
        <taxon>Poindextervirus</taxon>
        <taxon>Poindextervirus BL10</taxon>
    </lineage>
</organism>
<dbReference type="EMBL" id="MH588544">
    <property type="protein sequence ID" value="AXQ68496.1"/>
    <property type="molecule type" value="Genomic_DNA"/>
</dbReference>
<accession>A0A385E9U1</accession>